<keyword evidence="6" id="KW-0521">NADP</keyword>
<dbReference type="EMBL" id="CP021023">
    <property type="protein sequence ID" value="ARN56298.1"/>
    <property type="molecule type" value="Genomic_DNA"/>
</dbReference>
<dbReference type="AlphaFoldDB" id="A0A1W6LKH3"/>
<dbReference type="RefSeq" id="WP_085754999.1">
    <property type="nucleotide sequence ID" value="NZ_CP021023.1"/>
</dbReference>
<dbReference type="Pfam" id="PF04321">
    <property type="entry name" value="RmlD_sub_bind"/>
    <property type="match status" value="1"/>
</dbReference>
<dbReference type="Proteomes" id="UP000193334">
    <property type="component" value="Chromosome"/>
</dbReference>
<proteinExistence type="inferred from homology"/>
<dbReference type="NCBIfam" id="TIGR01214">
    <property type="entry name" value="rmlD"/>
    <property type="match status" value="1"/>
</dbReference>
<keyword evidence="9" id="KW-1185">Reference proteome</keyword>
<name>A0A1W6LKH3_9BACT</name>
<dbReference type="InterPro" id="IPR036291">
    <property type="entry name" value="NAD(P)-bd_dom_sf"/>
</dbReference>
<dbReference type="PANTHER" id="PTHR10491:SF4">
    <property type="entry name" value="METHIONINE ADENOSYLTRANSFERASE 2 SUBUNIT BETA"/>
    <property type="match status" value="1"/>
</dbReference>
<organism evidence="8 9">
    <name type="scientific">Sedimentisphaera salicampi</name>
    <dbReference type="NCBI Taxonomy" id="1941349"/>
    <lineage>
        <taxon>Bacteria</taxon>
        <taxon>Pseudomonadati</taxon>
        <taxon>Planctomycetota</taxon>
        <taxon>Phycisphaerae</taxon>
        <taxon>Sedimentisphaerales</taxon>
        <taxon>Sedimentisphaeraceae</taxon>
        <taxon>Sedimentisphaera</taxon>
    </lineage>
</organism>
<dbReference type="CDD" id="cd05254">
    <property type="entry name" value="dTDP_HR_like_SDR_e"/>
    <property type="match status" value="1"/>
</dbReference>
<evidence type="ECO:0000256" key="6">
    <source>
        <dbReference type="RuleBase" id="RU364082"/>
    </source>
</evidence>
<gene>
    <name evidence="8" type="primary">rfbD</name>
    <name evidence="8" type="ORF">STSP1_00674</name>
</gene>
<comment type="similarity">
    <text evidence="2 6">Belongs to the dTDP-4-dehydrorhamnose reductase family.</text>
</comment>
<dbReference type="Gene3D" id="3.40.50.720">
    <property type="entry name" value="NAD(P)-binding Rossmann-like Domain"/>
    <property type="match status" value="1"/>
</dbReference>
<comment type="catalytic activity">
    <reaction evidence="5">
        <text>dTDP-beta-L-rhamnose + NADP(+) = dTDP-4-dehydro-beta-L-rhamnose + NADPH + H(+)</text>
        <dbReference type="Rhea" id="RHEA:21796"/>
        <dbReference type="ChEBI" id="CHEBI:15378"/>
        <dbReference type="ChEBI" id="CHEBI:57510"/>
        <dbReference type="ChEBI" id="CHEBI:57783"/>
        <dbReference type="ChEBI" id="CHEBI:58349"/>
        <dbReference type="ChEBI" id="CHEBI:62830"/>
        <dbReference type="EC" id="1.1.1.133"/>
    </reaction>
</comment>
<evidence type="ECO:0000256" key="3">
    <source>
        <dbReference type="ARBA" id="ARBA00012929"/>
    </source>
</evidence>
<evidence type="ECO:0000256" key="5">
    <source>
        <dbReference type="ARBA" id="ARBA00048200"/>
    </source>
</evidence>
<feature type="domain" description="RmlD-like substrate binding" evidence="7">
    <location>
        <begin position="1"/>
        <end position="284"/>
    </location>
</feature>
<comment type="function">
    <text evidence="6">Catalyzes the reduction of dTDP-6-deoxy-L-lyxo-4-hexulose to yield dTDP-L-rhamnose.</text>
</comment>
<evidence type="ECO:0000313" key="9">
    <source>
        <dbReference type="Proteomes" id="UP000193334"/>
    </source>
</evidence>
<dbReference type="InterPro" id="IPR029903">
    <property type="entry name" value="RmlD-like-bd"/>
</dbReference>
<evidence type="ECO:0000256" key="4">
    <source>
        <dbReference type="ARBA" id="ARBA00017099"/>
    </source>
</evidence>
<dbReference type="KEGG" id="pbp:STSP1_00674"/>
<dbReference type="STRING" id="1941349.STSP1_00674"/>
<evidence type="ECO:0000256" key="1">
    <source>
        <dbReference type="ARBA" id="ARBA00004781"/>
    </source>
</evidence>
<comment type="pathway">
    <text evidence="1 6">Carbohydrate biosynthesis; dTDP-L-rhamnose biosynthesis.</text>
</comment>
<sequence>MKVLIVGAKGQLGTELQNCAPENIKLKAVDIEELDISQKELVNTTLHDFNPEVVINASAYTAVDRAEQEEGIAFKVNCEGVANLALASKGIGARVIHISTDYVFDGRSCKPYLTSDSSNPQTAYGRTKLAGEKALAEAIDNYIIIRTSWLYSPNGSNFVKTMLRLMTERDELSIVADQIGTPTSSHTLAKAVWEFTERDNLTGVYHCSDSGAASWYDFAHEIMIKAVRIGLLEDKIRLLPITTADYPTPAERPMYSVMDKTSLYKDLGIEPIHWADALEEVLLKIKEMADAV</sequence>
<evidence type="ECO:0000313" key="8">
    <source>
        <dbReference type="EMBL" id="ARN56298.1"/>
    </source>
</evidence>
<dbReference type="GO" id="GO:0005829">
    <property type="term" value="C:cytosol"/>
    <property type="evidence" value="ECO:0007669"/>
    <property type="project" value="TreeGrafter"/>
</dbReference>
<keyword evidence="6 8" id="KW-0560">Oxidoreductase</keyword>
<dbReference type="GO" id="GO:0019305">
    <property type="term" value="P:dTDP-rhamnose biosynthetic process"/>
    <property type="evidence" value="ECO:0007669"/>
    <property type="project" value="UniProtKB-UniPathway"/>
</dbReference>
<accession>A0A1W6LKH3</accession>
<evidence type="ECO:0000256" key="2">
    <source>
        <dbReference type="ARBA" id="ARBA00010944"/>
    </source>
</evidence>
<dbReference type="GO" id="GO:0008831">
    <property type="term" value="F:dTDP-4-dehydrorhamnose reductase activity"/>
    <property type="evidence" value="ECO:0007669"/>
    <property type="project" value="UniProtKB-EC"/>
</dbReference>
<protein>
    <recommendedName>
        <fullName evidence="4 6">dTDP-4-dehydrorhamnose reductase</fullName>
        <ecNumber evidence="3 6">1.1.1.133</ecNumber>
    </recommendedName>
</protein>
<dbReference type="EC" id="1.1.1.133" evidence="3 6"/>
<evidence type="ECO:0000259" key="7">
    <source>
        <dbReference type="Pfam" id="PF04321"/>
    </source>
</evidence>
<reference evidence="9" key="1">
    <citation type="submission" date="2017-04" db="EMBL/GenBank/DDBJ databases">
        <title>Comparative genomics and description of representatives of a novel lineage of planctomycetes thriving in anoxic sediments.</title>
        <authorList>
            <person name="Spring S."/>
            <person name="Bunk B."/>
            <person name="Sproer C."/>
        </authorList>
    </citation>
    <scope>NUCLEOTIDE SEQUENCE [LARGE SCALE GENOMIC DNA]</scope>
    <source>
        <strain evidence="9">ST-PulAB-D4</strain>
    </source>
</reference>
<dbReference type="UniPathway" id="UPA00124"/>
<dbReference type="SUPFAM" id="SSF51735">
    <property type="entry name" value="NAD(P)-binding Rossmann-fold domains"/>
    <property type="match status" value="1"/>
</dbReference>
<dbReference type="InterPro" id="IPR005913">
    <property type="entry name" value="dTDP_dehydrorham_reduct"/>
</dbReference>
<dbReference type="PANTHER" id="PTHR10491">
    <property type="entry name" value="DTDP-4-DEHYDRORHAMNOSE REDUCTASE"/>
    <property type="match status" value="1"/>
</dbReference>
<dbReference type="Gene3D" id="3.90.25.10">
    <property type="entry name" value="UDP-galactose 4-epimerase, domain 1"/>
    <property type="match status" value="1"/>
</dbReference>